<evidence type="ECO:0000313" key="1">
    <source>
        <dbReference type="EMBL" id="MEY8246524.1"/>
    </source>
</evidence>
<protein>
    <submittedName>
        <fullName evidence="1">Uncharacterized protein</fullName>
    </submittedName>
</protein>
<proteinExistence type="predicted"/>
<comment type="caution">
    <text evidence="1">The sequence shown here is derived from an EMBL/GenBank/DDBJ whole genome shotgun (WGS) entry which is preliminary data.</text>
</comment>
<evidence type="ECO:0000313" key="2">
    <source>
        <dbReference type="Proteomes" id="UP001565200"/>
    </source>
</evidence>
<reference evidence="1 2" key="1">
    <citation type="submission" date="2024-03" db="EMBL/GenBank/DDBJ databases">
        <title>Mouse gut bacterial collection (mGBC) of GemPharmatech.</title>
        <authorList>
            <person name="He Y."/>
            <person name="Dong L."/>
            <person name="Wu D."/>
            <person name="Gao X."/>
            <person name="Lin Z."/>
        </authorList>
    </citation>
    <scope>NUCLEOTIDE SEQUENCE [LARGE SCALE GENOMIC DNA]</scope>
    <source>
        <strain evidence="1 2">54-13</strain>
    </source>
</reference>
<gene>
    <name evidence="1" type="ORF">AAK873_13015</name>
</gene>
<dbReference type="EMBL" id="JBCLPP010000053">
    <property type="protein sequence ID" value="MEY8246524.1"/>
    <property type="molecule type" value="Genomic_DNA"/>
</dbReference>
<accession>A0ABV4CYN8</accession>
<organism evidence="1 2">
    <name type="scientific">Heminiphilus faecis</name>
    <dbReference type="NCBI Taxonomy" id="2601703"/>
    <lineage>
        <taxon>Bacteria</taxon>
        <taxon>Pseudomonadati</taxon>
        <taxon>Bacteroidota</taxon>
        <taxon>Bacteroidia</taxon>
        <taxon>Bacteroidales</taxon>
        <taxon>Muribaculaceae</taxon>
        <taxon>Heminiphilus</taxon>
    </lineage>
</organism>
<dbReference type="Proteomes" id="UP001565200">
    <property type="component" value="Unassembled WGS sequence"/>
</dbReference>
<sequence>MPLKPEEQFRAILLDVLIDNFDGECFEKTDSRFDIWLDDKNCFEVVKGTEQRVFVMKDSTQY</sequence>
<keyword evidence="2" id="KW-1185">Reference proteome</keyword>
<dbReference type="RefSeq" id="WP_147438806.1">
    <property type="nucleotide sequence ID" value="NZ_VSMC01000026.1"/>
</dbReference>
<name>A0ABV4CYN8_9BACT</name>